<dbReference type="PANTHER" id="PTHR11732">
    <property type="entry name" value="ALDO/KETO REDUCTASE"/>
    <property type="match status" value="1"/>
</dbReference>
<sequence length="303" mass="33948">MKTFTLNTGAKIPAVGFGTWKAAPGEAAAAIEEAFEAGYRHFDCAPLYGNEAEIGQVFRRTTVPREEYFVTTKLWSSDHRRVQEALEKSLCDLCLDYVDLYLMHWPIALDPDSNVEYGKENRKVHAVGWDFRDTWREMEKLLATGKVRAIGVANFSTVNLEKLLTTAKVVPAVNQTEIQPLLPQIKLSEYCKSKGIHQTAFGPLGGSGSTLHQHPAVVEIAKRRGCQTGNVMLSWGIQKGWSVIPKSTNPERIRANISDNFELAPMEMVLMDGLCQPIGKRFNRPDWGTVIFHDDEAVRLQDD</sequence>
<dbReference type="PROSITE" id="PS00798">
    <property type="entry name" value="ALDOKETO_REDUCTASE_1"/>
    <property type="match status" value="1"/>
</dbReference>
<evidence type="ECO:0000256" key="7">
    <source>
        <dbReference type="PIRSR" id="PIRSR000097-2"/>
    </source>
</evidence>
<organism evidence="10 11">
    <name type="scientific">Aspergillus sclerotialis</name>
    <dbReference type="NCBI Taxonomy" id="2070753"/>
    <lineage>
        <taxon>Eukaryota</taxon>
        <taxon>Fungi</taxon>
        <taxon>Dikarya</taxon>
        <taxon>Ascomycota</taxon>
        <taxon>Pezizomycotina</taxon>
        <taxon>Eurotiomycetes</taxon>
        <taxon>Eurotiomycetidae</taxon>
        <taxon>Eurotiales</taxon>
        <taxon>Aspergillaceae</taxon>
        <taxon>Aspergillus</taxon>
        <taxon>Aspergillus subgen. Polypaecilum</taxon>
    </lineage>
</organism>
<feature type="domain" description="NADP-dependent oxidoreductase" evidence="9">
    <location>
        <begin position="15"/>
        <end position="272"/>
    </location>
</feature>
<dbReference type="SUPFAM" id="SSF51430">
    <property type="entry name" value="NAD(P)-linked oxidoreductase"/>
    <property type="match status" value="1"/>
</dbReference>
<dbReference type="OrthoDB" id="416253at2759"/>
<accession>A0A3A2ZH75</accession>
<gene>
    <name evidence="10" type="ORF">PHISCL_05308</name>
</gene>
<reference evidence="11" key="1">
    <citation type="submission" date="2017-02" db="EMBL/GenBank/DDBJ databases">
        <authorList>
            <person name="Tafer H."/>
            <person name="Lopandic K."/>
        </authorList>
    </citation>
    <scope>NUCLEOTIDE SEQUENCE [LARGE SCALE GENOMIC DNA]</scope>
    <source>
        <strain evidence="11">CBS 366.77</strain>
    </source>
</reference>
<dbReference type="Proteomes" id="UP000266188">
    <property type="component" value="Unassembled WGS sequence"/>
</dbReference>
<dbReference type="FunFam" id="3.20.20.100:FF:000002">
    <property type="entry name" value="2,5-diketo-D-gluconic acid reductase A"/>
    <property type="match status" value="1"/>
</dbReference>
<evidence type="ECO:0000256" key="4">
    <source>
        <dbReference type="ARBA" id="ARBA00047534"/>
    </source>
</evidence>
<protein>
    <recommendedName>
        <fullName evidence="1">D-xylose reductase [NAD(P)H]</fullName>
        <ecNumber evidence="1">1.1.1.307</ecNumber>
    </recommendedName>
</protein>
<evidence type="ECO:0000313" key="11">
    <source>
        <dbReference type="Proteomes" id="UP000266188"/>
    </source>
</evidence>
<keyword evidence="11" id="KW-1185">Reference proteome</keyword>
<evidence type="ECO:0000256" key="6">
    <source>
        <dbReference type="PIRSR" id="PIRSR000097-1"/>
    </source>
</evidence>
<name>A0A3A2ZH75_9EURO</name>
<feature type="site" description="Lowers pKa of active site Tyr" evidence="8">
    <location>
        <position position="73"/>
    </location>
</feature>
<comment type="caution">
    <text evidence="10">The sequence shown here is derived from an EMBL/GenBank/DDBJ whole genome shotgun (WGS) entry which is preliminary data.</text>
</comment>
<evidence type="ECO:0000256" key="3">
    <source>
        <dbReference type="ARBA" id="ARBA00025065"/>
    </source>
</evidence>
<feature type="active site" description="Proton donor" evidence="6">
    <location>
        <position position="48"/>
    </location>
</feature>
<evidence type="ECO:0000313" key="10">
    <source>
        <dbReference type="EMBL" id="RJE22366.1"/>
    </source>
</evidence>
<dbReference type="PRINTS" id="PR00069">
    <property type="entry name" value="ALDKETRDTASE"/>
</dbReference>
<dbReference type="EC" id="1.1.1.307" evidence="1"/>
<dbReference type="EMBL" id="MVGC01000172">
    <property type="protein sequence ID" value="RJE22366.1"/>
    <property type="molecule type" value="Genomic_DNA"/>
</dbReference>
<keyword evidence="2" id="KW-0560">Oxidoreductase</keyword>
<dbReference type="GO" id="GO:0016616">
    <property type="term" value="F:oxidoreductase activity, acting on the CH-OH group of donors, NAD or NADP as acceptor"/>
    <property type="evidence" value="ECO:0007669"/>
    <property type="project" value="UniProtKB-ARBA"/>
</dbReference>
<evidence type="ECO:0000256" key="5">
    <source>
        <dbReference type="ARBA" id="ARBA00049485"/>
    </source>
</evidence>
<dbReference type="PIRSF" id="PIRSF000097">
    <property type="entry name" value="AKR"/>
    <property type="match status" value="1"/>
</dbReference>
<evidence type="ECO:0000256" key="2">
    <source>
        <dbReference type="ARBA" id="ARBA00023002"/>
    </source>
</evidence>
<evidence type="ECO:0000256" key="1">
    <source>
        <dbReference type="ARBA" id="ARBA00012845"/>
    </source>
</evidence>
<proteinExistence type="predicted"/>
<dbReference type="InterPro" id="IPR018170">
    <property type="entry name" value="Aldo/ket_reductase_CS"/>
</dbReference>
<evidence type="ECO:0000259" key="9">
    <source>
        <dbReference type="Pfam" id="PF00248"/>
    </source>
</evidence>
<comment type="catalytic activity">
    <reaction evidence="4">
        <text>xylitol + NADP(+) = D-xylose + NADPH + H(+)</text>
        <dbReference type="Rhea" id="RHEA:27445"/>
        <dbReference type="ChEBI" id="CHEBI:15378"/>
        <dbReference type="ChEBI" id="CHEBI:17151"/>
        <dbReference type="ChEBI" id="CHEBI:53455"/>
        <dbReference type="ChEBI" id="CHEBI:57783"/>
        <dbReference type="ChEBI" id="CHEBI:58349"/>
        <dbReference type="EC" id="1.1.1.307"/>
    </reaction>
</comment>
<dbReference type="InterPro" id="IPR020471">
    <property type="entry name" value="AKR"/>
</dbReference>
<comment type="catalytic activity">
    <reaction evidence="5">
        <text>xylitol + NAD(+) = D-xylose + NADH + H(+)</text>
        <dbReference type="Rhea" id="RHEA:27441"/>
        <dbReference type="ChEBI" id="CHEBI:15378"/>
        <dbReference type="ChEBI" id="CHEBI:17151"/>
        <dbReference type="ChEBI" id="CHEBI:53455"/>
        <dbReference type="ChEBI" id="CHEBI:57540"/>
        <dbReference type="ChEBI" id="CHEBI:57945"/>
        <dbReference type="EC" id="1.1.1.307"/>
    </reaction>
</comment>
<dbReference type="AlphaFoldDB" id="A0A3A2ZH75"/>
<comment type="function">
    <text evidence="3">Catalyzes the initial reaction in the xylose utilization pathway by reducing D-xylose into xylitol. Xylose is a major component of hemicelluloses such as xylan. Most fungi utilize D-xylose via three enzymatic reactions, xylose reductase (XR), xylitol dehydrogenase (XDH), and xylulokinase, to form xylulose 5-phosphate, which enters pentose phosphate pathway.</text>
</comment>
<dbReference type="InterPro" id="IPR036812">
    <property type="entry name" value="NAD(P)_OxRdtase_dom_sf"/>
</dbReference>
<dbReference type="Pfam" id="PF00248">
    <property type="entry name" value="Aldo_ket_red"/>
    <property type="match status" value="1"/>
</dbReference>
<evidence type="ECO:0000256" key="8">
    <source>
        <dbReference type="PIRSR" id="PIRSR000097-3"/>
    </source>
</evidence>
<feature type="binding site" evidence="7">
    <location>
        <position position="104"/>
    </location>
    <ligand>
        <name>substrate</name>
    </ligand>
</feature>
<dbReference type="Gene3D" id="3.20.20.100">
    <property type="entry name" value="NADP-dependent oxidoreductase domain"/>
    <property type="match status" value="1"/>
</dbReference>
<dbReference type="InterPro" id="IPR023210">
    <property type="entry name" value="NADP_OxRdtase_dom"/>
</dbReference>
<dbReference type="STRING" id="2070753.A0A3A2ZH75"/>